<sequence length="50" mass="5681">DIKEGDDMEITLSTDHDLQSYHTSTPAVKENPKSVEQSESIVSIYYFSMN</sequence>
<gene>
    <name evidence="2" type="ORF">SMN809_LOCUS24285</name>
</gene>
<dbReference type="Proteomes" id="UP000676336">
    <property type="component" value="Unassembled WGS sequence"/>
</dbReference>
<feature type="region of interest" description="Disordered" evidence="1">
    <location>
        <begin position="1"/>
        <end position="35"/>
    </location>
</feature>
<dbReference type="EMBL" id="CAJOBI010028198">
    <property type="protein sequence ID" value="CAF4257914.1"/>
    <property type="molecule type" value="Genomic_DNA"/>
</dbReference>
<evidence type="ECO:0000313" key="2">
    <source>
        <dbReference type="EMBL" id="CAF4257914.1"/>
    </source>
</evidence>
<proteinExistence type="predicted"/>
<organism evidence="2 3">
    <name type="scientific">Rotaria magnacalcarata</name>
    <dbReference type="NCBI Taxonomy" id="392030"/>
    <lineage>
        <taxon>Eukaryota</taxon>
        <taxon>Metazoa</taxon>
        <taxon>Spiralia</taxon>
        <taxon>Gnathifera</taxon>
        <taxon>Rotifera</taxon>
        <taxon>Eurotatoria</taxon>
        <taxon>Bdelloidea</taxon>
        <taxon>Philodinida</taxon>
        <taxon>Philodinidae</taxon>
        <taxon>Rotaria</taxon>
    </lineage>
</organism>
<dbReference type="AlphaFoldDB" id="A0A8S2SXI3"/>
<reference evidence="2" key="1">
    <citation type="submission" date="2021-02" db="EMBL/GenBank/DDBJ databases">
        <authorList>
            <person name="Nowell W R."/>
        </authorList>
    </citation>
    <scope>NUCLEOTIDE SEQUENCE</scope>
</reference>
<name>A0A8S2SXI3_9BILA</name>
<evidence type="ECO:0000256" key="1">
    <source>
        <dbReference type="SAM" id="MobiDB-lite"/>
    </source>
</evidence>
<feature type="non-terminal residue" evidence="2">
    <location>
        <position position="1"/>
    </location>
</feature>
<evidence type="ECO:0000313" key="3">
    <source>
        <dbReference type="Proteomes" id="UP000676336"/>
    </source>
</evidence>
<accession>A0A8S2SXI3</accession>
<protein>
    <submittedName>
        <fullName evidence="2">Uncharacterized protein</fullName>
    </submittedName>
</protein>
<comment type="caution">
    <text evidence="2">The sequence shown here is derived from an EMBL/GenBank/DDBJ whole genome shotgun (WGS) entry which is preliminary data.</text>
</comment>